<name>A0A5E7D948_PSEFL</name>
<dbReference type="InterPro" id="IPR052894">
    <property type="entry name" value="AsmA-related"/>
</dbReference>
<evidence type="ECO:0000313" key="3">
    <source>
        <dbReference type="EMBL" id="VVO10478.1"/>
    </source>
</evidence>
<evidence type="ECO:0000256" key="1">
    <source>
        <dbReference type="SAM" id="MobiDB-lite"/>
    </source>
</evidence>
<dbReference type="EMBL" id="CABVHQ010000032">
    <property type="protein sequence ID" value="VVO10478.1"/>
    <property type="molecule type" value="Genomic_DNA"/>
</dbReference>
<dbReference type="Pfam" id="PF05170">
    <property type="entry name" value="AsmA"/>
    <property type="match status" value="1"/>
</dbReference>
<dbReference type="RefSeq" id="WP_150643275.1">
    <property type="nucleotide sequence ID" value="NZ_CABVHQ010000032.1"/>
</dbReference>
<feature type="region of interest" description="Disordered" evidence="1">
    <location>
        <begin position="413"/>
        <end position="441"/>
    </location>
</feature>
<dbReference type="PANTHER" id="PTHR30441">
    <property type="entry name" value="DUF748 DOMAIN-CONTAINING PROTEIN"/>
    <property type="match status" value="1"/>
</dbReference>
<organism evidence="3 4">
    <name type="scientific">Pseudomonas fluorescens</name>
    <dbReference type="NCBI Taxonomy" id="294"/>
    <lineage>
        <taxon>Bacteria</taxon>
        <taxon>Pseudomonadati</taxon>
        <taxon>Pseudomonadota</taxon>
        <taxon>Gammaproteobacteria</taxon>
        <taxon>Pseudomonadales</taxon>
        <taxon>Pseudomonadaceae</taxon>
        <taxon>Pseudomonas</taxon>
    </lineage>
</organism>
<evidence type="ECO:0000259" key="2">
    <source>
        <dbReference type="Pfam" id="PF05170"/>
    </source>
</evidence>
<dbReference type="OrthoDB" id="9766390at2"/>
<dbReference type="GO" id="GO:0090313">
    <property type="term" value="P:regulation of protein targeting to membrane"/>
    <property type="evidence" value="ECO:0007669"/>
    <property type="project" value="TreeGrafter"/>
</dbReference>
<sequence>MKAFGKILGLVILGLLLIIVALGFALTHLFDPNDYKDEIRQMARDKAHIELTLNGDIGWSLFPWLGLELHEASVATLTNPTKPFADLQMLGLSVRVIPLLRREVQMSDVRVEGLNLRLNRDKDGHGNWQDIGKTAPIATPADASATTAGEPAPAPTQAPDKPAQPIRLDIDSLTVNNARVEYFDEQSGKQYSAESIQLSTGAIHEGTSIPVKLTAFLGSSQPVFRVRTELGGELRFDRVLKRYQFEDMKLSGEASGEPLQGKTMTFAAQGQLLVDKAANVAEWTGLKISANQLRALGELKVNDLDKTPQISGGLSVAQFDLAKFVDSIGQKLPAMAEGSLSKVELVSRLKGTPTSIALEDLNLKLDDGTFTGRIAVDDFAKQSLRVQLKGDTFNVDRYLPPKSAEANSAAVARKAEVKSSEDTAMAGPATSPLPSAPTKGAWSTERLLPIERLSKLDIDADLSVGQLTLDKLPIQNATLKASGQGGLLKLDNLRGELYDGNFDASGNLDVRQPEPMLSMQTRINNVPVERFLESQGQTPPVKGLVTLNSNLTGSGNSQKALIDSLNGTSSFVINDGVLLNANLEQQLCQGIATLNRKTLNGPPRGKDTPFEELKGNLTFRNGVASNPDLKVRIPGMTVKGNGDVDLRVLGMDYRVGILIEGDKSDMPDPACQVNERYVGIEWPLRCRGPLELGAKACRLDNDGMGKVAAKLAGDKLGDKIEEKLGDKVSPELKDALKGLFKR</sequence>
<reference evidence="3 4" key="1">
    <citation type="submission" date="2019-09" db="EMBL/GenBank/DDBJ databases">
        <authorList>
            <person name="Chandra G."/>
            <person name="Truman W A."/>
        </authorList>
    </citation>
    <scope>NUCLEOTIDE SEQUENCE [LARGE SCALE GENOMIC DNA]</scope>
    <source>
        <strain evidence="3">PS691</strain>
    </source>
</reference>
<dbReference type="PANTHER" id="PTHR30441:SF4">
    <property type="entry name" value="PROTEIN ASMA"/>
    <property type="match status" value="1"/>
</dbReference>
<evidence type="ECO:0000313" key="4">
    <source>
        <dbReference type="Proteomes" id="UP000337909"/>
    </source>
</evidence>
<feature type="domain" description="AsmA" evidence="2">
    <location>
        <begin position="1"/>
        <end position="629"/>
    </location>
</feature>
<feature type="compositionally biased region" description="Low complexity" evidence="1">
    <location>
        <begin position="143"/>
        <end position="159"/>
    </location>
</feature>
<dbReference type="InterPro" id="IPR007844">
    <property type="entry name" value="AsmA"/>
</dbReference>
<dbReference type="GO" id="GO:0005886">
    <property type="term" value="C:plasma membrane"/>
    <property type="evidence" value="ECO:0007669"/>
    <property type="project" value="TreeGrafter"/>
</dbReference>
<proteinExistence type="predicted"/>
<dbReference type="Proteomes" id="UP000337909">
    <property type="component" value="Unassembled WGS sequence"/>
</dbReference>
<accession>A0A5E7D948</accession>
<gene>
    <name evidence="3" type="ORF">PS691_03362</name>
</gene>
<feature type="region of interest" description="Disordered" evidence="1">
    <location>
        <begin position="140"/>
        <end position="164"/>
    </location>
</feature>
<protein>
    <recommendedName>
        <fullName evidence="2">AsmA domain-containing protein</fullName>
    </recommendedName>
</protein>
<dbReference type="AlphaFoldDB" id="A0A5E7D948"/>